<dbReference type="InterPro" id="IPR003329">
    <property type="entry name" value="Cytidylyl_trans"/>
</dbReference>
<dbReference type="SUPFAM" id="SSF53448">
    <property type="entry name" value="Nucleotide-diphospho-sugar transferases"/>
    <property type="match status" value="2"/>
</dbReference>
<dbReference type="PANTHER" id="PTHR43685">
    <property type="entry name" value="GLYCOSYLTRANSFERASE"/>
    <property type="match status" value="1"/>
</dbReference>
<dbReference type="CDD" id="cd00761">
    <property type="entry name" value="Glyco_tranf_GTA_type"/>
    <property type="match status" value="1"/>
</dbReference>
<name>A0A382F9J1_9ZZZZ</name>
<feature type="non-terminal residue" evidence="2">
    <location>
        <position position="387"/>
    </location>
</feature>
<dbReference type="Gene3D" id="3.90.550.10">
    <property type="entry name" value="Spore Coat Polysaccharide Biosynthesis Protein SpsA, Chain A"/>
    <property type="match status" value="2"/>
</dbReference>
<protein>
    <recommendedName>
        <fullName evidence="1">Glycosyltransferase 2-like domain-containing protein</fullName>
    </recommendedName>
</protein>
<accession>A0A382F9J1</accession>
<evidence type="ECO:0000313" key="2">
    <source>
        <dbReference type="EMBL" id="SVB59329.1"/>
    </source>
</evidence>
<dbReference type="InterPro" id="IPR001173">
    <property type="entry name" value="Glyco_trans_2-like"/>
</dbReference>
<evidence type="ECO:0000259" key="1">
    <source>
        <dbReference type="Pfam" id="PF00535"/>
    </source>
</evidence>
<dbReference type="Pfam" id="PF02348">
    <property type="entry name" value="CTP_transf_3"/>
    <property type="match status" value="1"/>
</dbReference>
<dbReference type="AlphaFoldDB" id="A0A382F9J1"/>
<dbReference type="PANTHER" id="PTHR43685:SF2">
    <property type="entry name" value="GLYCOSYLTRANSFERASE 2-LIKE DOMAIN-CONTAINING PROTEIN"/>
    <property type="match status" value="1"/>
</dbReference>
<dbReference type="InterPro" id="IPR029044">
    <property type="entry name" value="Nucleotide-diphossugar_trans"/>
</dbReference>
<dbReference type="Pfam" id="PF00535">
    <property type="entry name" value="Glycos_transf_2"/>
    <property type="match status" value="1"/>
</dbReference>
<gene>
    <name evidence="2" type="ORF">METZ01_LOCUS212183</name>
</gene>
<feature type="domain" description="Glycosyltransferase 2-like" evidence="1">
    <location>
        <begin position="9"/>
        <end position="161"/>
    </location>
</feature>
<sequence>MKIRQPSTSIIIRTRNEERWITPCFEALFSQSYQDFEIVVVDNESTDKTLDKIRQFSVEKILTISDYLPGKALNLGIKQSVGNYIVCLSAHCLPVNSEWLETLMKTLDGGEQYAGVYGRQEPMSFTPPADRRDLMLVFGLDRKIQRKDSFFHNANSIIRRTCWEKVHFDQTITNIEDRIWAQEMLNLGYQIIYEPEASVYHYHGIHQNGSVERMRNIVHIIESQPENTIFGKIDPDRLEIVAVIPVRGETQKLGDKHQVYYTIEAARESRYIDRVIVSTDSKKTAEIATRSGAECPFIRPPELSKAHINLQAVQKFSLEQLEQEAYYPDLFVHLEETYPFRQAGLLDGMIQHLLVEGYDSVIAASPETGWIWRETDNDDYQRVDSGD</sequence>
<dbReference type="InterPro" id="IPR050834">
    <property type="entry name" value="Glycosyltransf_2"/>
</dbReference>
<dbReference type="EMBL" id="UINC01048603">
    <property type="protein sequence ID" value="SVB59329.1"/>
    <property type="molecule type" value="Genomic_DNA"/>
</dbReference>
<proteinExistence type="predicted"/>
<organism evidence="2">
    <name type="scientific">marine metagenome</name>
    <dbReference type="NCBI Taxonomy" id="408172"/>
    <lineage>
        <taxon>unclassified sequences</taxon>
        <taxon>metagenomes</taxon>
        <taxon>ecological metagenomes</taxon>
    </lineage>
</organism>
<reference evidence="2" key="1">
    <citation type="submission" date="2018-05" db="EMBL/GenBank/DDBJ databases">
        <authorList>
            <person name="Lanie J.A."/>
            <person name="Ng W.-L."/>
            <person name="Kazmierczak K.M."/>
            <person name="Andrzejewski T.M."/>
            <person name="Davidsen T.M."/>
            <person name="Wayne K.J."/>
            <person name="Tettelin H."/>
            <person name="Glass J.I."/>
            <person name="Rusch D."/>
            <person name="Podicherti R."/>
            <person name="Tsui H.-C.T."/>
            <person name="Winkler M.E."/>
        </authorList>
    </citation>
    <scope>NUCLEOTIDE SEQUENCE</scope>
</reference>